<evidence type="ECO:0000313" key="3">
    <source>
        <dbReference type="Proteomes" id="UP000217790"/>
    </source>
</evidence>
<dbReference type="InterPro" id="IPR029060">
    <property type="entry name" value="PIN-like_dom_sf"/>
</dbReference>
<dbReference type="SMART" id="SM00484">
    <property type="entry name" value="XPGI"/>
    <property type="match status" value="1"/>
</dbReference>
<dbReference type="Proteomes" id="UP000217790">
    <property type="component" value="Unassembled WGS sequence"/>
</dbReference>
<dbReference type="InterPro" id="IPR036279">
    <property type="entry name" value="5-3_exonuclease_C_sf"/>
</dbReference>
<dbReference type="PANTHER" id="PTHR11081">
    <property type="entry name" value="FLAP ENDONUCLEASE FAMILY MEMBER"/>
    <property type="match status" value="1"/>
</dbReference>
<feature type="domain" description="XPG-I" evidence="1">
    <location>
        <begin position="10"/>
        <end position="85"/>
    </location>
</feature>
<dbReference type="GO" id="GO:0006281">
    <property type="term" value="P:DNA repair"/>
    <property type="evidence" value="ECO:0007669"/>
    <property type="project" value="UniProtKB-ARBA"/>
</dbReference>
<dbReference type="EMBL" id="KZ293648">
    <property type="protein sequence ID" value="PBK98083.1"/>
    <property type="molecule type" value="Genomic_DNA"/>
</dbReference>
<dbReference type="InterPro" id="IPR006086">
    <property type="entry name" value="XPG-I_dom"/>
</dbReference>
<reference evidence="3" key="1">
    <citation type="journal article" date="2017" name="Nat. Ecol. Evol.">
        <title>Genome expansion and lineage-specific genetic innovations in the forest pathogenic fungi Armillaria.</title>
        <authorList>
            <person name="Sipos G."/>
            <person name="Prasanna A.N."/>
            <person name="Walter M.C."/>
            <person name="O'Connor E."/>
            <person name="Balint B."/>
            <person name="Krizsan K."/>
            <person name="Kiss B."/>
            <person name="Hess J."/>
            <person name="Varga T."/>
            <person name="Slot J."/>
            <person name="Riley R."/>
            <person name="Boka B."/>
            <person name="Rigling D."/>
            <person name="Barry K."/>
            <person name="Lee J."/>
            <person name="Mihaltcheva S."/>
            <person name="LaButti K."/>
            <person name="Lipzen A."/>
            <person name="Waldron R."/>
            <person name="Moloney N.M."/>
            <person name="Sperisen C."/>
            <person name="Kredics L."/>
            <person name="Vagvoelgyi C."/>
            <person name="Patrignani A."/>
            <person name="Fitzpatrick D."/>
            <person name="Nagy I."/>
            <person name="Doyle S."/>
            <person name="Anderson J.B."/>
            <person name="Grigoriev I.V."/>
            <person name="Gueldener U."/>
            <person name="Muensterkoetter M."/>
            <person name="Nagy L.G."/>
        </authorList>
    </citation>
    <scope>NUCLEOTIDE SEQUENCE [LARGE SCALE GENOMIC DNA]</scope>
    <source>
        <strain evidence="3">Ar21-2</strain>
    </source>
</reference>
<dbReference type="STRING" id="47427.A0A2H3EC43"/>
<dbReference type="OrthoDB" id="3005703at2759"/>
<dbReference type="AlphaFoldDB" id="A0A2H3EC43"/>
<sequence>LERHFKNMVLAFGFNYHNAPGEAEAELAQMNQVGVIDVIMTEDSDVFVFGAKAVLRQPPPLKGDNGQKMKANPDLYHLFLAECIGSLDSVRVAEGGFFLLAILLGGDYASGLRGCGPTTARMLCQTDLGDSLLAAARTMVDAALDDFLVTWRVRLQSELLQPTVAGASRHPALANKIPADFPSVEVLKYYALPETSWSIGWTPCDATVWEPPLPDISRIMAFCDSFFHWDSDVQLSRFRKQIWPGIIVQSLYRVHVSFY</sequence>
<dbReference type="InterPro" id="IPR006084">
    <property type="entry name" value="XPG/Rad2"/>
</dbReference>
<protein>
    <recommendedName>
        <fullName evidence="1">XPG-I domain-containing protein</fullName>
    </recommendedName>
</protein>
<proteinExistence type="predicted"/>
<keyword evidence="3" id="KW-1185">Reference proteome</keyword>
<dbReference type="SUPFAM" id="SSF88723">
    <property type="entry name" value="PIN domain-like"/>
    <property type="match status" value="1"/>
</dbReference>
<name>A0A2H3EC43_ARMGA</name>
<evidence type="ECO:0000313" key="2">
    <source>
        <dbReference type="EMBL" id="PBK98083.1"/>
    </source>
</evidence>
<gene>
    <name evidence="2" type="ORF">ARMGADRAFT_921104</name>
</gene>
<dbReference type="Pfam" id="PF00867">
    <property type="entry name" value="XPG_I"/>
    <property type="match status" value="1"/>
</dbReference>
<dbReference type="Gene3D" id="3.40.50.1010">
    <property type="entry name" value="5'-nuclease"/>
    <property type="match status" value="1"/>
</dbReference>
<accession>A0A2H3EC43</accession>
<dbReference type="GO" id="GO:0017108">
    <property type="term" value="F:5'-flap endonuclease activity"/>
    <property type="evidence" value="ECO:0007669"/>
    <property type="project" value="TreeGrafter"/>
</dbReference>
<organism evidence="2 3">
    <name type="scientific">Armillaria gallica</name>
    <name type="common">Bulbous honey fungus</name>
    <name type="synonym">Armillaria bulbosa</name>
    <dbReference type="NCBI Taxonomy" id="47427"/>
    <lineage>
        <taxon>Eukaryota</taxon>
        <taxon>Fungi</taxon>
        <taxon>Dikarya</taxon>
        <taxon>Basidiomycota</taxon>
        <taxon>Agaricomycotina</taxon>
        <taxon>Agaricomycetes</taxon>
        <taxon>Agaricomycetidae</taxon>
        <taxon>Agaricales</taxon>
        <taxon>Marasmiineae</taxon>
        <taxon>Physalacriaceae</taxon>
        <taxon>Armillaria</taxon>
    </lineage>
</organism>
<dbReference type="SUPFAM" id="SSF47807">
    <property type="entry name" value="5' to 3' exonuclease, C-terminal subdomain"/>
    <property type="match status" value="1"/>
</dbReference>
<evidence type="ECO:0000259" key="1">
    <source>
        <dbReference type="SMART" id="SM00484"/>
    </source>
</evidence>
<feature type="non-terminal residue" evidence="2">
    <location>
        <position position="1"/>
    </location>
</feature>
<dbReference type="PRINTS" id="PR00853">
    <property type="entry name" value="XPGRADSUPER"/>
</dbReference>
<dbReference type="PANTHER" id="PTHR11081:SF75">
    <property type="entry name" value="ENDONUCLEASE, PUTATIVE (AFU_ORTHOLOGUE AFUA_3G13260)-RELATED"/>
    <property type="match status" value="1"/>
</dbReference>
<dbReference type="InParanoid" id="A0A2H3EC43"/>